<comment type="domain">
    <text evidence="6">Has three domains with a flexible linker between the domains II and III and assumes an 'L' shape. Domain III is highly mobile and contacts RuvB.</text>
</comment>
<gene>
    <name evidence="6" type="primary">ruvA</name>
    <name evidence="8" type="ORF">SAMN05192551_10172</name>
</gene>
<keyword evidence="4 6" id="KW-0233">DNA recombination</keyword>
<comment type="similarity">
    <text evidence="6">Belongs to the RuvA family.</text>
</comment>
<dbReference type="HAMAP" id="MF_00031">
    <property type="entry name" value="DNA_HJ_migration_RuvA"/>
    <property type="match status" value="1"/>
</dbReference>
<dbReference type="GO" id="GO:0006281">
    <property type="term" value="P:DNA repair"/>
    <property type="evidence" value="ECO:0007669"/>
    <property type="project" value="UniProtKB-UniRule"/>
</dbReference>
<keyword evidence="8" id="KW-0378">Hydrolase</keyword>
<evidence type="ECO:0000259" key="7">
    <source>
        <dbReference type="PROSITE" id="PS50030"/>
    </source>
</evidence>
<dbReference type="InterPro" id="IPR012340">
    <property type="entry name" value="NA-bd_OB-fold"/>
</dbReference>
<comment type="caution">
    <text evidence="6">Lacks conserved residue(s) required for the propagation of feature annotation.</text>
</comment>
<keyword evidence="3 6" id="KW-0238">DNA-binding</keyword>
<dbReference type="GO" id="GO:0006310">
    <property type="term" value="P:DNA recombination"/>
    <property type="evidence" value="ECO:0007669"/>
    <property type="project" value="UniProtKB-UniRule"/>
</dbReference>
<comment type="subcellular location">
    <subcellularLocation>
        <location evidence="6">Cytoplasm</location>
    </subcellularLocation>
</comment>
<feature type="domain" description="UBA" evidence="7">
    <location>
        <begin position="150"/>
        <end position="196"/>
    </location>
</feature>
<keyword evidence="1 6" id="KW-0963">Cytoplasm</keyword>
<keyword evidence="9" id="KW-1185">Reference proteome</keyword>
<dbReference type="GO" id="GO:0009378">
    <property type="term" value="F:four-way junction helicase activity"/>
    <property type="evidence" value="ECO:0007669"/>
    <property type="project" value="InterPro"/>
</dbReference>
<dbReference type="CDD" id="cd14332">
    <property type="entry name" value="UBA_RuvA_C"/>
    <property type="match status" value="1"/>
</dbReference>
<evidence type="ECO:0000256" key="1">
    <source>
        <dbReference type="ARBA" id="ARBA00022490"/>
    </source>
</evidence>
<dbReference type="EMBL" id="FOQA01000001">
    <property type="protein sequence ID" value="SFH46624.1"/>
    <property type="molecule type" value="Genomic_DNA"/>
</dbReference>
<dbReference type="InterPro" id="IPR000085">
    <property type="entry name" value="RuvA"/>
</dbReference>
<evidence type="ECO:0000256" key="5">
    <source>
        <dbReference type="ARBA" id="ARBA00023204"/>
    </source>
</evidence>
<dbReference type="SUPFAM" id="SSF47781">
    <property type="entry name" value="RuvA domain 2-like"/>
    <property type="match status" value="1"/>
</dbReference>
<proteinExistence type="inferred from homology"/>
<name>A0A1I3A986_9FIRM</name>
<reference evidence="9" key="1">
    <citation type="submission" date="2016-10" db="EMBL/GenBank/DDBJ databases">
        <authorList>
            <person name="Varghese N."/>
            <person name="Submissions S."/>
        </authorList>
    </citation>
    <scope>NUCLEOTIDE SEQUENCE [LARGE SCALE GENOMIC DNA]</scope>
    <source>
        <strain evidence="9">Z-7934</strain>
    </source>
</reference>
<dbReference type="Pfam" id="PF07499">
    <property type="entry name" value="RuvA_C"/>
    <property type="match status" value="1"/>
</dbReference>
<dbReference type="Gene3D" id="1.10.8.10">
    <property type="entry name" value="DNA helicase RuvA subunit, C-terminal domain"/>
    <property type="match status" value="1"/>
</dbReference>
<evidence type="ECO:0000256" key="6">
    <source>
        <dbReference type="HAMAP-Rule" id="MF_00031"/>
    </source>
</evidence>
<dbReference type="NCBIfam" id="TIGR00084">
    <property type="entry name" value="ruvA"/>
    <property type="match status" value="1"/>
</dbReference>
<evidence type="ECO:0000313" key="8">
    <source>
        <dbReference type="EMBL" id="SFH46624.1"/>
    </source>
</evidence>
<organism evidence="8 9">
    <name type="scientific">Tindallia magadiensis</name>
    <dbReference type="NCBI Taxonomy" id="69895"/>
    <lineage>
        <taxon>Bacteria</taxon>
        <taxon>Bacillati</taxon>
        <taxon>Bacillota</taxon>
        <taxon>Clostridia</taxon>
        <taxon>Peptostreptococcales</taxon>
        <taxon>Tindalliaceae</taxon>
        <taxon>Tindallia</taxon>
    </lineage>
</organism>
<keyword evidence="8" id="KW-0347">Helicase</keyword>
<dbReference type="GO" id="GO:0005737">
    <property type="term" value="C:cytoplasm"/>
    <property type="evidence" value="ECO:0007669"/>
    <property type="project" value="UniProtKB-SubCell"/>
</dbReference>
<evidence type="ECO:0000256" key="3">
    <source>
        <dbReference type="ARBA" id="ARBA00023125"/>
    </source>
</evidence>
<keyword evidence="5 6" id="KW-0234">DNA repair</keyword>
<dbReference type="OrthoDB" id="5293449at2"/>
<dbReference type="InterPro" id="IPR036267">
    <property type="entry name" value="RuvA_C_sf"/>
</dbReference>
<comment type="subunit">
    <text evidence="6">Homotetramer. Forms an RuvA(8)-RuvB(12)-Holliday junction (HJ) complex. HJ DNA is sandwiched between 2 RuvA tetramers; dsDNA enters through RuvA and exits via RuvB. An RuvB hexamer assembles on each DNA strand where it exits the tetramer. Each RuvB hexamer is contacted by two RuvA subunits (via domain III) on 2 adjacent RuvB subunits; this complex drives branch migration. In the full resolvosome a probable DNA-RuvA(4)-RuvB(12)-RuvC(2) complex forms which resolves the HJ.</text>
</comment>
<dbReference type="Gene3D" id="2.40.50.140">
    <property type="entry name" value="Nucleic acid-binding proteins"/>
    <property type="match status" value="1"/>
</dbReference>
<dbReference type="InterPro" id="IPR010994">
    <property type="entry name" value="RuvA_2-like"/>
</dbReference>
<dbReference type="GO" id="GO:0000400">
    <property type="term" value="F:four-way junction DNA binding"/>
    <property type="evidence" value="ECO:0007669"/>
    <property type="project" value="UniProtKB-UniRule"/>
</dbReference>
<dbReference type="GO" id="GO:0005524">
    <property type="term" value="F:ATP binding"/>
    <property type="evidence" value="ECO:0007669"/>
    <property type="project" value="InterPro"/>
</dbReference>
<evidence type="ECO:0000313" key="9">
    <source>
        <dbReference type="Proteomes" id="UP000199287"/>
    </source>
</evidence>
<dbReference type="Gene3D" id="1.10.150.20">
    <property type="entry name" value="5' to 3' exonuclease, C-terminal subdomain"/>
    <property type="match status" value="1"/>
</dbReference>
<dbReference type="InterPro" id="IPR015940">
    <property type="entry name" value="UBA"/>
</dbReference>
<evidence type="ECO:0000256" key="2">
    <source>
        <dbReference type="ARBA" id="ARBA00022763"/>
    </source>
</evidence>
<dbReference type="InterPro" id="IPR013849">
    <property type="entry name" value="DNA_helicase_Holl-junc_RuvA_I"/>
</dbReference>
<protein>
    <recommendedName>
        <fullName evidence="6">Holliday junction branch migration complex subunit RuvA</fullName>
    </recommendedName>
</protein>
<keyword evidence="2 6" id="KW-0227">DNA damage</keyword>
<keyword evidence="8" id="KW-0067">ATP-binding</keyword>
<sequence length="196" mass="21370">MIEYIKGTVEFVTNEQVVIEANGLGYGVYSSTKSLSNIHAGTSVTLFTYYSVREDGVSLYGFASKTELDMFKKLISVTKIGPKAAIGILSTFTVETLCQQIATQNIAMISKAPGVGKKTAERIVLELKDKVKNVEVLDAQENSQSMQNPLFEDEILEALLSLGYQQQEAKQAIMATASETTTTETGLKAALAWLLR</sequence>
<evidence type="ECO:0000256" key="4">
    <source>
        <dbReference type="ARBA" id="ARBA00023172"/>
    </source>
</evidence>
<dbReference type="Pfam" id="PF14520">
    <property type="entry name" value="HHH_5"/>
    <property type="match status" value="1"/>
</dbReference>
<dbReference type="AlphaFoldDB" id="A0A1I3A986"/>
<keyword evidence="8" id="KW-0547">Nucleotide-binding</keyword>
<feature type="region of interest" description="Domain III" evidence="6">
    <location>
        <begin position="141"/>
        <end position="196"/>
    </location>
</feature>
<dbReference type="RefSeq" id="WP_093368554.1">
    <property type="nucleotide sequence ID" value="NZ_FOQA01000001.1"/>
</dbReference>
<dbReference type="InterPro" id="IPR011114">
    <property type="entry name" value="RuvA_C"/>
</dbReference>
<dbReference type="GO" id="GO:0048476">
    <property type="term" value="C:Holliday junction resolvase complex"/>
    <property type="evidence" value="ECO:0007669"/>
    <property type="project" value="UniProtKB-UniRule"/>
</dbReference>
<dbReference type="STRING" id="69895.SAMN05192551_10172"/>
<dbReference type="SUPFAM" id="SSF46929">
    <property type="entry name" value="DNA helicase RuvA subunit, C-terminal domain"/>
    <property type="match status" value="1"/>
</dbReference>
<dbReference type="GO" id="GO:0009379">
    <property type="term" value="C:Holliday junction helicase complex"/>
    <property type="evidence" value="ECO:0007669"/>
    <property type="project" value="InterPro"/>
</dbReference>
<dbReference type="PROSITE" id="PS50030">
    <property type="entry name" value="UBA"/>
    <property type="match status" value="1"/>
</dbReference>
<accession>A0A1I3A986</accession>
<dbReference type="SUPFAM" id="SSF50249">
    <property type="entry name" value="Nucleic acid-binding proteins"/>
    <property type="match status" value="1"/>
</dbReference>
<dbReference type="Proteomes" id="UP000199287">
    <property type="component" value="Unassembled WGS sequence"/>
</dbReference>
<comment type="function">
    <text evidence="6">The RuvA-RuvB-RuvC complex processes Holliday junction (HJ) DNA during genetic recombination and DNA repair, while the RuvA-RuvB complex plays an important role in the rescue of blocked DNA replication forks via replication fork reversal (RFR). RuvA specifically binds to HJ cruciform DNA, conferring on it an open structure. The RuvB hexamer acts as an ATP-dependent pump, pulling dsDNA into and through the RuvAB complex. HJ branch migration allows RuvC to scan DNA until it finds its consensus sequence, where it cleaves and resolves the cruciform DNA.</text>
</comment>
<dbReference type="Pfam" id="PF01330">
    <property type="entry name" value="RuvA_N"/>
    <property type="match status" value="1"/>
</dbReference>